<dbReference type="GO" id="GO:0051959">
    <property type="term" value="F:dynein light intermediate chain binding"/>
    <property type="evidence" value="ECO:0007669"/>
    <property type="project" value="InterPro"/>
</dbReference>
<name>A0AAV0WBN1_9HEMI</name>
<evidence type="ECO:0000313" key="1">
    <source>
        <dbReference type="EMBL" id="CAI6353214.1"/>
    </source>
</evidence>
<dbReference type="PANTHER" id="PTHR22878">
    <property type="entry name" value="DYNEIN HEAVY CHAIN 6, AXONEMAL-LIKE-RELATED"/>
    <property type="match status" value="1"/>
</dbReference>
<organism evidence="1 2">
    <name type="scientific">Macrosiphum euphorbiae</name>
    <name type="common">potato aphid</name>
    <dbReference type="NCBI Taxonomy" id="13131"/>
    <lineage>
        <taxon>Eukaryota</taxon>
        <taxon>Metazoa</taxon>
        <taxon>Ecdysozoa</taxon>
        <taxon>Arthropoda</taxon>
        <taxon>Hexapoda</taxon>
        <taxon>Insecta</taxon>
        <taxon>Pterygota</taxon>
        <taxon>Neoptera</taxon>
        <taxon>Paraneoptera</taxon>
        <taxon>Hemiptera</taxon>
        <taxon>Sternorrhyncha</taxon>
        <taxon>Aphidomorpha</taxon>
        <taxon>Aphidoidea</taxon>
        <taxon>Aphididae</taxon>
        <taxon>Macrosiphini</taxon>
        <taxon>Macrosiphum</taxon>
    </lineage>
</organism>
<comment type="caution">
    <text evidence="1">The sequence shown here is derived from an EMBL/GenBank/DDBJ whole genome shotgun (WGS) entry which is preliminary data.</text>
</comment>
<keyword evidence="2" id="KW-1185">Reference proteome</keyword>
<dbReference type="PANTHER" id="PTHR22878:SF68">
    <property type="entry name" value="DYNEIN HEAVY CHAIN 6, AXONEMAL-LIKE"/>
    <property type="match status" value="1"/>
</dbReference>
<sequence length="362" mass="42562">MSVITCSMNYIAMALNLIEKSCFNLEIGGHKHMRLLYEKYDNALHEAFIKMVWNNCQAYKNILDGDRVAFMINGQLIDDKFTLVPNNNLIYTTLVKAMDDTLNRLKSVPRWLRTTNVLCPFVNIMGTDESHLPYTYYTHVAKCNDLYDIKKECFSSIIVLVNRLQIAVQKFAGFGFMFEKRNKLIIDQFSETNPTLVDYGEKLKYFLTLSTSVECELHIDYGCIRIDVSDYIIVLRERCDFWHTIYGKQLILECNNMMTKFSRRIMSLEKKLNNHFRNCQGLDIVEKAIKKIRQTVFHADSTFHEIHNRFHFMTKHKITVPNYQLRHFKDVQNHWQNLCKDALIRNLCFENAKSGLITINTI</sequence>
<evidence type="ECO:0000313" key="2">
    <source>
        <dbReference type="Proteomes" id="UP001160148"/>
    </source>
</evidence>
<dbReference type="GO" id="GO:0030286">
    <property type="term" value="C:dynein complex"/>
    <property type="evidence" value="ECO:0007669"/>
    <property type="project" value="InterPro"/>
</dbReference>
<dbReference type="Proteomes" id="UP001160148">
    <property type="component" value="Unassembled WGS sequence"/>
</dbReference>
<protein>
    <submittedName>
        <fullName evidence="1">Uncharacterized protein</fullName>
    </submittedName>
</protein>
<dbReference type="GO" id="GO:0007018">
    <property type="term" value="P:microtubule-based movement"/>
    <property type="evidence" value="ECO:0007669"/>
    <property type="project" value="InterPro"/>
</dbReference>
<reference evidence="1 2" key="1">
    <citation type="submission" date="2023-01" db="EMBL/GenBank/DDBJ databases">
        <authorList>
            <person name="Whitehead M."/>
        </authorList>
    </citation>
    <scope>NUCLEOTIDE SEQUENCE [LARGE SCALE GENOMIC DNA]</scope>
</reference>
<dbReference type="EMBL" id="CARXXK010000002">
    <property type="protein sequence ID" value="CAI6353214.1"/>
    <property type="molecule type" value="Genomic_DNA"/>
</dbReference>
<dbReference type="GO" id="GO:0045505">
    <property type="term" value="F:dynein intermediate chain binding"/>
    <property type="evidence" value="ECO:0007669"/>
    <property type="project" value="InterPro"/>
</dbReference>
<dbReference type="InterPro" id="IPR026983">
    <property type="entry name" value="DHC"/>
</dbReference>
<dbReference type="AlphaFoldDB" id="A0AAV0WBN1"/>
<gene>
    <name evidence="1" type="ORF">MEUPH1_LOCUS9360</name>
</gene>
<proteinExistence type="predicted"/>
<accession>A0AAV0WBN1</accession>